<comment type="caution">
    <text evidence="1">The sequence shown here is derived from an EMBL/GenBank/DDBJ whole genome shotgun (WGS) entry which is preliminary data.</text>
</comment>
<evidence type="ECO:0000313" key="2">
    <source>
        <dbReference type="Proteomes" id="UP000254771"/>
    </source>
</evidence>
<keyword evidence="2" id="KW-1185">Reference proteome</keyword>
<name>A0A370DNX7_9GAMM</name>
<proteinExistence type="predicted"/>
<dbReference type="AlphaFoldDB" id="A0A370DNX7"/>
<dbReference type="Gene3D" id="2.60.120.1140">
    <property type="entry name" value="Protein of unknown function DUF192"/>
    <property type="match status" value="1"/>
</dbReference>
<organism evidence="1 2">
    <name type="scientific">endosymbiont of Escarpia spicata</name>
    <dbReference type="NCBI Taxonomy" id="2200908"/>
    <lineage>
        <taxon>Bacteria</taxon>
        <taxon>Pseudomonadati</taxon>
        <taxon>Pseudomonadota</taxon>
        <taxon>Gammaproteobacteria</taxon>
        <taxon>sulfur-oxidizing symbionts</taxon>
    </lineage>
</organism>
<dbReference type="Proteomes" id="UP000254771">
    <property type="component" value="Unassembled WGS sequence"/>
</dbReference>
<dbReference type="Pfam" id="PF02643">
    <property type="entry name" value="DUF192"/>
    <property type="match status" value="1"/>
</dbReference>
<accession>A0A370DNX7</accession>
<dbReference type="InterPro" id="IPR003795">
    <property type="entry name" value="DUF192"/>
</dbReference>
<protein>
    <submittedName>
        <fullName evidence="1">DUF192 domain-containing protein</fullName>
    </submittedName>
</protein>
<dbReference type="PANTHER" id="PTHR37953:SF1">
    <property type="entry name" value="UPF0127 PROTEIN MJ1496"/>
    <property type="match status" value="1"/>
</dbReference>
<gene>
    <name evidence="1" type="ORF">DIZ78_08825</name>
</gene>
<dbReference type="InterPro" id="IPR038695">
    <property type="entry name" value="Saro_0823-like_sf"/>
</dbReference>
<dbReference type="PANTHER" id="PTHR37953">
    <property type="entry name" value="UPF0127 PROTEIN MJ1496"/>
    <property type="match status" value="1"/>
</dbReference>
<evidence type="ECO:0000313" key="1">
    <source>
        <dbReference type="EMBL" id="RDH86270.1"/>
    </source>
</evidence>
<sequence length="164" mass="18208">MPDPLCITAIGGENPLFQPLLRPTLAFLIITVLGGCSEIENEVIKIGAIPAFVGVADDQESRLRGLSFRKKLGVNEGLLFIFPKEKILHIWMLNVEIPLDVAFFDQDRKLINIHSMEPDDGEKSYPSVKPALYALEMSQGWFSRNHLTSGATLHLSRPPSAQAR</sequence>
<dbReference type="EMBL" id="QFXE01000010">
    <property type="protein sequence ID" value="RDH86270.1"/>
    <property type="molecule type" value="Genomic_DNA"/>
</dbReference>
<reference evidence="1 2" key="1">
    <citation type="journal article" date="2018" name="ISME J.">
        <title>Endosymbiont genomes yield clues of tubeworm success.</title>
        <authorList>
            <person name="Li Y."/>
            <person name="Liles M.R."/>
            <person name="Halanych K.M."/>
        </authorList>
    </citation>
    <scope>NUCLEOTIDE SEQUENCE [LARGE SCALE GENOMIC DNA]</scope>
    <source>
        <strain evidence="1">A1462</strain>
    </source>
</reference>